<keyword evidence="1" id="KW-0812">Transmembrane</keyword>
<dbReference type="OrthoDB" id="426434at2759"/>
<keyword evidence="1" id="KW-0472">Membrane</keyword>
<accession>A0A812UCJ8</accession>
<proteinExistence type="predicted"/>
<evidence type="ECO:0000313" key="3">
    <source>
        <dbReference type="Proteomes" id="UP000601435"/>
    </source>
</evidence>
<comment type="caution">
    <text evidence="2">The sequence shown here is derived from an EMBL/GenBank/DDBJ whole genome shotgun (WGS) entry which is preliminary data.</text>
</comment>
<name>A0A812UCJ8_9DINO</name>
<dbReference type="Proteomes" id="UP000601435">
    <property type="component" value="Unassembled WGS sequence"/>
</dbReference>
<keyword evidence="1" id="KW-1133">Transmembrane helix</keyword>
<sequence length="472" mass="52821">MARSVSRMVEEPPNDCGCFQQRRQGPEDTWMHVGQGKGSYNKVEEVQYVGSGHGSYVQELVTTSDGIRLRPACVACSALLVLITLFTIGFYFVAVHRHPGPLSDRFHDATHHIVYDCSSGADHHLWSPEQKAYCCYNAGRGCGHPAERYDCDDGFDQWKSEWSTDHQRYCCYAHRRACKAKIVEDIKYVPVYHTRTVNKYIRQPPRYIYKTRYKTITKKKYVPVPVPTPNKPTVIVKHVVDHVPVPVNVEHVGTHVAAAENAVGHVAHYAPASRPSHRTQSPFPYDCEAGHFTKHGWSQSKKQWCCVHFQKGCHLLPSCEAPCILPGQAGGEGTCASTTRWASANMFAGRNDACQLAFHQVAMNCHLCHSCHIHGTGCDLQQGFQLPHPVHRHQRVHVIHLLHAPSAGRISKVNDASQDLHGTRHHEVREHVSHAVLHAAFRCDTTDGSTWSAAEALWCCSHRGMGCADSEK</sequence>
<dbReference type="EMBL" id="CAJNJA010026527">
    <property type="protein sequence ID" value="CAE7561137.1"/>
    <property type="molecule type" value="Genomic_DNA"/>
</dbReference>
<feature type="transmembrane region" description="Helical" evidence="1">
    <location>
        <begin position="72"/>
        <end position="94"/>
    </location>
</feature>
<dbReference type="AlphaFoldDB" id="A0A812UCJ8"/>
<gene>
    <name evidence="2" type="primary">Ide</name>
    <name evidence="2" type="ORF">SNEC2469_LOCUS16210</name>
</gene>
<reference evidence="2" key="1">
    <citation type="submission" date="2021-02" db="EMBL/GenBank/DDBJ databases">
        <authorList>
            <person name="Dougan E. K."/>
            <person name="Rhodes N."/>
            <person name="Thang M."/>
            <person name="Chan C."/>
        </authorList>
    </citation>
    <scope>NUCLEOTIDE SEQUENCE</scope>
</reference>
<organism evidence="2 3">
    <name type="scientific">Symbiodinium necroappetens</name>
    <dbReference type="NCBI Taxonomy" id="1628268"/>
    <lineage>
        <taxon>Eukaryota</taxon>
        <taxon>Sar</taxon>
        <taxon>Alveolata</taxon>
        <taxon>Dinophyceae</taxon>
        <taxon>Suessiales</taxon>
        <taxon>Symbiodiniaceae</taxon>
        <taxon>Symbiodinium</taxon>
    </lineage>
</organism>
<protein>
    <submittedName>
        <fullName evidence="2">Ide protein</fullName>
    </submittedName>
</protein>
<evidence type="ECO:0000313" key="2">
    <source>
        <dbReference type="EMBL" id="CAE7561137.1"/>
    </source>
</evidence>
<keyword evidence="3" id="KW-1185">Reference proteome</keyword>
<evidence type="ECO:0000256" key="1">
    <source>
        <dbReference type="SAM" id="Phobius"/>
    </source>
</evidence>